<dbReference type="EMBL" id="JAFBFI010000016">
    <property type="protein sequence ID" value="MBM7693885.1"/>
    <property type="molecule type" value="Genomic_DNA"/>
</dbReference>
<reference evidence="2 3" key="1">
    <citation type="submission" date="2021-01" db="EMBL/GenBank/DDBJ databases">
        <title>Genomic Encyclopedia of Type Strains, Phase IV (KMG-IV): sequencing the most valuable type-strain genomes for metagenomic binning, comparative biology and taxonomic classification.</title>
        <authorList>
            <person name="Goeker M."/>
        </authorList>
    </citation>
    <scope>NUCLEOTIDE SEQUENCE [LARGE SCALE GENOMIC DNA]</scope>
    <source>
        <strain evidence="2 3">DSM 105482</strain>
    </source>
</reference>
<evidence type="ECO:0000256" key="1">
    <source>
        <dbReference type="SAM" id="MobiDB-lite"/>
    </source>
</evidence>
<gene>
    <name evidence="2" type="ORF">JOC77_003329</name>
</gene>
<evidence type="ECO:0000313" key="3">
    <source>
        <dbReference type="Proteomes" id="UP000823486"/>
    </source>
</evidence>
<keyword evidence="3" id="KW-1185">Reference proteome</keyword>
<dbReference type="Proteomes" id="UP000823486">
    <property type="component" value="Unassembled WGS sequence"/>
</dbReference>
<dbReference type="RefSeq" id="WP_204545031.1">
    <property type="nucleotide sequence ID" value="NZ_JAFBFI010000016.1"/>
</dbReference>
<protein>
    <submittedName>
        <fullName evidence="2">Uncharacterized protein</fullName>
    </submittedName>
</protein>
<accession>A0ABS2QLK4</accession>
<sequence length="50" mass="6062">MNPNNQEKESLIEAERRFQSNNHPKDPDEKNTGRLPDHQHRLKDQENLRR</sequence>
<feature type="region of interest" description="Disordered" evidence="1">
    <location>
        <begin position="1"/>
        <end position="50"/>
    </location>
</feature>
<evidence type="ECO:0000313" key="2">
    <source>
        <dbReference type="EMBL" id="MBM7693885.1"/>
    </source>
</evidence>
<name>A0ABS2QLK4_9BACI</name>
<proteinExistence type="predicted"/>
<comment type="caution">
    <text evidence="2">The sequence shown here is derived from an EMBL/GenBank/DDBJ whole genome shotgun (WGS) entry which is preliminary data.</text>
</comment>
<organism evidence="2 3">
    <name type="scientific">Peribacillus deserti</name>
    <dbReference type="NCBI Taxonomy" id="673318"/>
    <lineage>
        <taxon>Bacteria</taxon>
        <taxon>Bacillati</taxon>
        <taxon>Bacillota</taxon>
        <taxon>Bacilli</taxon>
        <taxon>Bacillales</taxon>
        <taxon>Bacillaceae</taxon>
        <taxon>Peribacillus</taxon>
    </lineage>
</organism>